<dbReference type="RefSeq" id="WP_035284539.1">
    <property type="nucleotide sequence ID" value="NZ_AYXG01000143.1"/>
</dbReference>
<proteinExistence type="predicted"/>
<dbReference type="GO" id="GO:0004029">
    <property type="term" value="F:aldehyde dehydrogenase (NAD+) activity"/>
    <property type="evidence" value="ECO:0007669"/>
    <property type="project" value="TreeGrafter"/>
</dbReference>
<dbReference type="eggNOG" id="COG0451">
    <property type="taxonomic scope" value="Bacteria"/>
</dbReference>
<sequence length="338" mass="35152">MRIVVVGGSGNVGTAVLRAALAAGHEVAGVSRRGPARGGPYDAVTWHSLDLTSASAPDVLTEVVRGADAVVHAAWAIQPSHDREYLRDVNVQGSRTVAEAVAAAGVPRLVYLSSVGTYAPRVSLEPVDESWPATGVPTSMYSEDKAAVEALLDRFEAANPAVAVTRLRPGLVLQRDAAAEIRRYFIGALVPRPLWGLARRGNLPVLPLPAGLALQFVHADDVATAAVTAAERGVRGAVNLAAEPAVDALDLADITGGRVVRVPAKVVRAAVDLAWRARVLPTSPGWLDLALSIPLMRADRAAAELDWHPVHGAAATVTELLGGLSEGRGVPASPALHP</sequence>
<dbReference type="GO" id="GO:0005737">
    <property type="term" value="C:cytoplasm"/>
    <property type="evidence" value="ECO:0007669"/>
    <property type="project" value="TreeGrafter"/>
</dbReference>
<dbReference type="PANTHER" id="PTHR48079:SF6">
    <property type="entry name" value="NAD(P)-BINDING DOMAIN-CONTAINING PROTEIN-RELATED"/>
    <property type="match status" value="1"/>
</dbReference>
<gene>
    <name evidence="2" type="ORF">UO65_3897</name>
</gene>
<dbReference type="EMBL" id="AYXG01000143">
    <property type="protein sequence ID" value="EWC60808.1"/>
    <property type="molecule type" value="Genomic_DNA"/>
</dbReference>
<evidence type="ECO:0000313" key="3">
    <source>
        <dbReference type="Proteomes" id="UP000019277"/>
    </source>
</evidence>
<comment type="caution">
    <text evidence="2">The sequence shown here is derived from an EMBL/GenBank/DDBJ whole genome shotgun (WGS) entry which is preliminary data.</text>
</comment>
<evidence type="ECO:0000313" key="2">
    <source>
        <dbReference type="EMBL" id="EWC60808.1"/>
    </source>
</evidence>
<dbReference type="Pfam" id="PF01370">
    <property type="entry name" value="Epimerase"/>
    <property type="match status" value="1"/>
</dbReference>
<evidence type="ECO:0000259" key="1">
    <source>
        <dbReference type="Pfam" id="PF01370"/>
    </source>
</evidence>
<dbReference type="EC" id="5.1.3.2" evidence="2"/>
<feature type="domain" description="NAD-dependent epimerase/dehydratase" evidence="1">
    <location>
        <begin position="3"/>
        <end position="239"/>
    </location>
</feature>
<keyword evidence="2" id="KW-0413">Isomerase</keyword>
<dbReference type="OrthoDB" id="3338687at2"/>
<dbReference type="GO" id="GO:0003978">
    <property type="term" value="F:UDP-glucose 4-epimerase activity"/>
    <property type="evidence" value="ECO:0007669"/>
    <property type="project" value="UniProtKB-EC"/>
</dbReference>
<dbReference type="AlphaFoldDB" id="W7IKE6"/>
<name>W7IKE6_9PSEU</name>
<dbReference type="Gene3D" id="3.40.50.720">
    <property type="entry name" value="NAD(P)-binding Rossmann-like Domain"/>
    <property type="match status" value="1"/>
</dbReference>
<reference evidence="2 3" key="1">
    <citation type="journal article" date="2014" name="Genome Announc.">
        <title>Draft Genome Sequence of the Antitrypanosomally Active Sponge-Associated Bacterium Actinokineospora sp. Strain EG49.</title>
        <authorList>
            <person name="Harjes J."/>
            <person name="Ryu T."/>
            <person name="Abdelmohsen U.R."/>
            <person name="Moitinho-Silva L."/>
            <person name="Horn H."/>
            <person name="Ravasi T."/>
            <person name="Hentschel U."/>
        </authorList>
    </citation>
    <scope>NUCLEOTIDE SEQUENCE [LARGE SCALE GENOMIC DNA]</scope>
    <source>
        <strain evidence="2 3">EG49</strain>
    </source>
</reference>
<dbReference type="SUPFAM" id="SSF51735">
    <property type="entry name" value="NAD(P)-binding Rossmann-fold domains"/>
    <property type="match status" value="1"/>
</dbReference>
<dbReference type="STRING" id="909613.UO65_3897"/>
<protein>
    <submittedName>
        <fullName evidence="2">UDP-glucose 4-epimerase</fullName>
        <ecNumber evidence="2">5.1.3.2</ecNumber>
    </submittedName>
</protein>
<dbReference type="InterPro" id="IPR001509">
    <property type="entry name" value="Epimerase_deHydtase"/>
</dbReference>
<dbReference type="InterPro" id="IPR036291">
    <property type="entry name" value="NAD(P)-bd_dom_sf"/>
</dbReference>
<dbReference type="InterPro" id="IPR051783">
    <property type="entry name" value="NAD(P)-dependent_oxidoreduct"/>
</dbReference>
<dbReference type="PANTHER" id="PTHR48079">
    <property type="entry name" value="PROTEIN YEEZ"/>
    <property type="match status" value="1"/>
</dbReference>
<accession>W7IKE6</accession>
<dbReference type="Proteomes" id="UP000019277">
    <property type="component" value="Unassembled WGS sequence"/>
</dbReference>
<dbReference type="PATRIC" id="fig|909613.9.peg.3898"/>
<organism evidence="2 3">
    <name type="scientific">Actinokineospora spheciospongiae</name>
    <dbReference type="NCBI Taxonomy" id="909613"/>
    <lineage>
        <taxon>Bacteria</taxon>
        <taxon>Bacillati</taxon>
        <taxon>Actinomycetota</taxon>
        <taxon>Actinomycetes</taxon>
        <taxon>Pseudonocardiales</taxon>
        <taxon>Pseudonocardiaceae</taxon>
        <taxon>Actinokineospora</taxon>
    </lineage>
</organism>
<keyword evidence="3" id="KW-1185">Reference proteome</keyword>